<dbReference type="Proteomes" id="UP000321832">
    <property type="component" value="Unassembled WGS sequence"/>
</dbReference>
<name>A0A5C6U0S3_9BURK</name>
<keyword evidence="6" id="KW-1185">Reference proteome</keyword>
<dbReference type="PANTHER" id="PTHR47234:SF2">
    <property type="entry name" value="TONB-DEPENDENT RECEPTOR"/>
    <property type="match status" value="1"/>
</dbReference>
<organism evidence="5 6">
    <name type="scientific">Piscinibacter aquaticus</name>
    <dbReference type="NCBI Taxonomy" id="392597"/>
    <lineage>
        <taxon>Bacteria</taxon>
        <taxon>Pseudomonadati</taxon>
        <taxon>Pseudomonadota</taxon>
        <taxon>Betaproteobacteria</taxon>
        <taxon>Burkholderiales</taxon>
        <taxon>Sphaerotilaceae</taxon>
        <taxon>Piscinibacter</taxon>
    </lineage>
</organism>
<keyword evidence="3" id="KW-0998">Cell outer membrane</keyword>
<dbReference type="GO" id="GO:0009279">
    <property type="term" value="C:cell outer membrane"/>
    <property type="evidence" value="ECO:0007669"/>
    <property type="project" value="UniProtKB-SubCell"/>
</dbReference>
<evidence type="ECO:0000256" key="3">
    <source>
        <dbReference type="ARBA" id="ARBA00023237"/>
    </source>
</evidence>
<comment type="subcellular location">
    <subcellularLocation>
        <location evidence="1">Cell outer membrane</location>
    </subcellularLocation>
</comment>
<comment type="caution">
    <text evidence="5">The sequence shown here is derived from an EMBL/GenBank/DDBJ whole genome shotgun (WGS) entry which is preliminary data.</text>
</comment>
<dbReference type="PANTHER" id="PTHR47234">
    <property type="match status" value="1"/>
</dbReference>
<evidence type="ECO:0000313" key="6">
    <source>
        <dbReference type="Proteomes" id="UP000321832"/>
    </source>
</evidence>
<accession>A0A5C6U0S3</accession>
<protein>
    <submittedName>
        <fullName evidence="5">TonB-dependent receptor</fullName>
    </submittedName>
</protein>
<keyword evidence="5" id="KW-0675">Receptor</keyword>
<feature type="domain" description="TonB-dependent receptor-like beta-barrel" evidence="4">
    <location>
        <begin position="61"/>
        <end position="449"/>
    </location>
</feature>
<dbReference type="Gene3D" id="2.40.170.20">
    <property type="entry name" value="TonB-dependent receptor, beta-barrel domain"/>
    <property type="match status" value="1"/>
</dbReference>
<gene>
    <name evidence="5" type="ORF">FSC37_09985</name>
</gene>
<dbReference type="Pfam" id="PF00593">
    <property type="entry name" value="TonB_dep_Rec_b-barrel"/>
    <property type="match status" value="1"/>
</dbReference>
<dbReference type="SUPFAM" id="SSF56935">
    <property type="entry name" value="Porins"/>
    <property type="match status" value="1"/>
</dbReference>
<dbReference type="EMBL" id="VOPW01000001">
    <property type="protein sequence ID" value="TXC66140.1"/>
    <property type="molecule type" value="Genomic_DNA"/>
</dbReference>
<proteinExistence type="predicted"/>
<dbReference type="InterPro" id="IPR000531">
    <property type="entry name" value="Beta-barrel_TonB"/>
</dbReference>
<evidence type="ECO:0000313" key="5">
    <source>
        <dbReference type="EMBL" id="TXC66140.1"/>
    </source>
</evidence>
<evidence type="ECO:0000259" key="4">
    <source>
        <dbReference type="Pfam" id="PF00593"/>
    </source>
</evidence>
<sequence length="490" mass="52141">MKLAGDHRVTAELLTAKSEQTSRIAPVPGSIPVPVGSLPTAVQGLPGLPATGNVTARYRVFDLGQRTSVNKSDLLHFTLGAEGTVLGWDYGASIVHSVSKSKIFNKGYPEQNALFTDVLFAGLLDPFVGPGQQTQGAIDALQGVLRNGYYNGGKSTLDMINAKVSREIMPMAGGALSIGLGANFGIEKNNNAPSPLAQGLNGEVRFGDEAAVIPYSAQRKVAGAFAELVAPVTKTIETSGAVRFDKYQGVGESTNGKVAVRWQPSSNVLLRGSIGTGFRAPTVKQVKSPEESFGVTSDQYDCSTNTALQQIATGLGAVCRPDGDQYDVFAGGNLNLKPEKSKQASFGIVLEPSQNLSFGADYWVVGIRDSFGQIPESEFFANPTKYASSFRTKLAGTGENYLAIFQGNANLGNSWNAGIDFNVIGRFDTALGGLTSQLTTTYMLRNRYQLLPGDAYFSSLGRFGEDTTVTFRIQGSGRIRSRCLKPGRTL</sequence>
<evidence type="ECO:0000256" key="2">
    <source>
        <dbReference type="ARBA" id="ARBA00023136"/>
    </source>
</evidence>
<evidence type="ECO:0000256" key="1">
    <source>
        <dbReference type="ARBA" id="ARBA00004442"/>
    </source>
</evidence>
<keyword evidence="2" id="KW-0472">Membrane</keyword>
<dbReference type="AlphaFoldDB" id="A0A5C6U0S3"/>
<reference evidence="5 6" key="1">
    <citation type="submission" date="2019-08" db="EMBL/GenBank/DDBJ databases">
        <authorList>
            <person name="Khan S.A."/>
            <person name="Jeon C.O."/>
            <person name="Jeong S.E."/>
        </authorList>
    </citation>
    <scope>NUCLEOTIDE SEQUENCE [LARGE SCALE GENOMIC DNA]</scope>
    <source>
        <strain evidence="6">IMCC1728</strain>
    </source>
</reference>
<dbReference type="InterPro" id="IPR036942">
    <property type="entry name" value="Beta-barrel_TonB_sf"/>
</dbReference>